<dbReference type="InterPro" id="IPR036291">
    <property type="entry name" value="NAD(P)-bd_dom_sf"/>
</dbReference>
<gene>
    <name evidence="3" type="ORF">EDD29_7079</name>
</gene>
<dbReference type="OrthoDB" id="3571370at2"/>
<dbReference type="Proteomes" id="UP000272400">
    <property type="component" value="Unassembled WGS sequence"/>
</dbReference>
<keyword evidence="2" id="KW-0560">Oxidoreductase</keyword>
<dbReference type="PANTHER" id="PTHR48107">
    <property type="entry name" value="NADPH-DEPENDENT ALDEHYDE REDUCTASE-LIKE PROTEIN, CHLOROPLASTIC-RELATED"/>
    <property type="match status" value="1"/>
</dbReference>
<dbReference type="SUPFAM" id="SSF51735">
    <property type="entry name" value="NAD(P)-binding Rossmann-fold domains"/>
    <property type="match status" value="1"/>
</dbReference>
<dbReference type="EMBL" id="RJKE01000001">
    <property type="protein sequence ID" value="ROO89389.1"/>
    <property type="molecule type" value="Genomic_DNA"/>
</dbReference>
<dbReference type="Gene3D" id="3.40.50.720">
    <property type="entry name" value="NAD(P)-binding Rossmann-like Domain"/>
    <property type="match status" value="1"/>
</dbReference>
<sequence>MPSAPLAGRVVLVTGVSRRRGIGHAVARRLGGMGAGLFVTHHRAHDEAQPWGADDLSAVLGSLREAAPRVADLAADLADPGAPEAVVEAAVAAYGHVDALVCVHARSGSDGPLSALDPAWLDAHWQVDARSTLLLTRHFAAQHDGRPGGRVVWFGSGQHLGPMPSEVAYTAAKGALIGALPTVAAELAERGILLNAVNPGPVDTGHLPPKEDFPGFDVAFPLGRYGAPDDAARLVAWLVSDEGAWMAGQHLSTEGGFRRG</sequence>
<dbReference type="InterPro" id="IPR002347">
    <property type="entry name" value="SDR_fam"/>
</dbReference>
<dbReference type="PANTHER" id="PTHR48107:SF7">
    <property type="entry name" value="RE15974P"/>
    <property type="match status" value="1"/>
</dbReference>
<evidence type="ECO:0000256" key="1">
    <source>
        <dbReference type="ARBA" id="ARBA00006484"/>
    </source>
</evidence>
<dbReference type="AlphaFoldDB" id="A0A3N1D7D1"/>
<keyword evidence="4" id="KW-1185">Reference proteome</keyword>
<dbReference type="PRINTS" id="PR00081">
    <property type="entry name" value="GDHRDH"/>
</dbReference>
<dbReference type="GO" id="GO:0016614">
    <property type="term" value="F:oxidoreductase activity, acting on CH-OH group of donors"/>
    <property type="evidence" value="ECO:0007669"/>
    <property type="project" value="UniProtKB-ARBA"/>
</dbReference>
<evidence type="ECO:0000313" key="4">
    <source>
        <dbReference type="Proteomes" id="UP000272400"/>
    </source>
</evidence>
<accession>A0A3N1D7D1</accession>
<evidence type="ECO:0000256" key="2">
    <source>
        <dbReference type="ARBA" id="ARBA00023002"/>
    </source>
</evidence>
<reference evidence="3 4" key="1">
    <citation type="submission" date="2018-11" db="EMBL/GenBank/DDBJ databases">
        <title>Sequencing the genomes of 1000 actinobacteria strains.</title>
        <authorList>
            <person name="Klenk H.-P."/>
        </authorList>
    </citation>
    <scope>NUCLEOTIDE SEQUENCE [LARGE SCALE GENOMIC DNA]</scope>
    <source>
        <strain evidence="3 4">DSM 44254</strain>
    </source>
</reference>
<proteinExistence type="inferred from homology"/>
<evidence type="ECO:0000313" key="3">
    <source>
        <dbReference type="EMBL" id="ROO89389.1"/>
    </source>
</evidence>
<organism evidence="3 4">
    <name type="scientific">Actinocorallia herbida</name>
    <dbReference type="NCBI Taxonomy" id="58109"/>
    <lineage>
        <taxon>Bacteria</taxon>
        <taxon>Bacillati</taxon>
        <taxon>Actinomycetota</taxon>
        <taxon>Actinomycetes</taxon>
        <taxon>Streptosporangiales</taxon>
        <taxon>Thermomonosporaceae</taxon>
        <taxon>Actinocorallia</taxon>
    </lineage>
</organism>
<comment type="similarity">
    <text evidence="1">Belongs to the short-chain dehydrogenases/reductases (SDR) family.</text>
</comment>
<comment type="caution">
    <text evidence="3">The sequence shown here is derived from an EMBL/GenBank/DDBJ whole genome shotgun (WGS) entry which is preliminary data.</text>
</comment>
<dbReference type="CDD" id="cd05233">
    <property type="entry name" value="SDR_c"/>
    <property type="match status" value="1"/>
</dbReference>
<name>A0A3N1D7D1_9ACTN</name>
<dbReference type="Pfam" id="PF13561">
    <property type="entry name" value="adh_short_C2"/>
    <property type="match status" value="1"/>
</dbReference>
<protein>
    <submittedName>
        <fullName evidence="3">3-oxoacyl-[acyl-carrier protein] reductase</fullName>
    </submittedName>
</protein>